<dbReference type="Proteomes" id="UP000530032">
    <property type="component" value="Unassembled WGS sequence"/>
</dbReference>
<accession>A0A843B8J7</accession>
<name>A0A843B8J7_9BURK</name>
<comment type="caution">
    <text evidence="1">The sequence shown here is derived from an EMBL/GenBank/DDBJ whole genome shotgun (WGS) entry which is preliminary data.</text>
</comment>
<proteinExistence type="predicted"/>
<protein>
    <submittedName>
        <fullName evidence="1">Uncharacterized protein</fullName>
    </submittedName>
</protein>
<gene>
    <name evidence="1" type="ORF">HF327_012775</name>
</gene>
<dbReference type="EMBL" id="JABBCQ020000010">
    <property type="protein sequence ID" value="MBI1625370.1"/>
    <property type="molecule type" value="Genomic_DNA"/>
</dbReference>
<organism evidence="1 2">
    <name type="scientific">Comamonas suwonensis</name>
    <dbReference type="NCBI Taxonomy" id="2606214"/>
    <lineage>
        <taxon>Bacteria</taxon>
        <taxon>Pseudomonadati</taxon>
        <taxon>Pseudomonadota</taxon>
        <taxon>Betaproteobacteria</taxon>
        <taxon>Burkholderiales</taxon>
        <taxon>Comamonadaceae</taxon>
        <taxon>Comamonas</taxon>
    </lineage>
</organism>
<evidence type="ECO:0000313" key="1">
    <source>
        <dbReference type="EMBL" id="MBI1625370.1"/>
    </source>
</evidence>
<reference evidence="1" key="1">
    <citation type="submission" date="2020-12" db="EMBL/GenBank/DDBJ databases">
        <title>Comamonas sp. nov., isolated from stream water.</title>
        <authorList>
            <person name="Park K.-H."/>
        </authorList>
    </citation>
    <scope>NUCLEOTIDE SEQUENCE</scope>
    <source>
        <strain evidence="1">EJ-4</strain>
    </source>
</reference>
<evidence type="ECO:0000313" key="2">
    <source>
        <dbReference type="Proteomes" id="UP000530032"/>
    </source>
</evidence>
<dbReference type="RefSeq" id="WP_198460532.1">
    <property type="nucleotide sequence ID" value="NZ_JABBCQ020000010.1"/>
</dbReference>
<keyword evidence="2" id="KW-1185">Reference proteome</keyword>
<dbReference type="AlphaFoldDB" id="A0A843B8J7"/>
<sequence length="171" mass="18873">MTDNNLYDPVALRLAAAAPQNHDPDPEATQEQQDLDNLCERWVAWKSTRRFYAPPSNMGSILGQLSGSRTRALKTDGPDAFCSAELAAFHIAYSSQPDALDKRVFDLYYVHRVAPIKTAAAALKISRSHFYLVLSDFRKRVHAAAKNVLAVNLQKAAEMSSAKLSAPDKTL</sequence>